<reference evidence="6" key="2">
    <citation type="submission" date="2020-02" db="EMBL/GenBank/DDBJ databases">
        <title>Unexpected conservation and global transmission of agrobacterial virulence plasmids.</title>
        <authorList>
            <person name="Weisberg A.J."/>
            <person name="Davis E.W. II"/>
            <person name="Tabima J.R."/>
            <person name="Belcher M.S."/>
            <person name="Miller M."/>
            <person name="Kuo C.-H."/>
            <person name="Loper J.E."/>
            <person name="Grunwald N.J."/>
            <person name="Putnam M.L."/>
            <person name="Chang J.H."/>
        </authorList>
    </citation>
    <scope>NUCLEOTIDE SEQUENCE</scope>
    <source>
        <strain evidence="6">W2/73</strain>
    </source>
</reference>
<evidence type="ECO:0000259" key="4">
    <source>
        <dbReference type="Pfam" id="PF00852"/>
    </source>
</evidence>
<dbReference type="Pfam" id="PF00852">
    <property type="entry name" value="Glyco_transf_10"/>
    <property type="match status" value="1"/>
</dbReference>
<dbReference type="Proteomes" id="UP000822331">
    <property type="component" value="Unassembled WGS sequence"/>
</dbReference>
<evidence type="ECO:0000313" key="7">
    <source>
        <dbReference type="Proteomes" id="UP000663912"/>
    </source>
</evidence>
<dbReference type="InterPro" id="IPR001503">
    <property type="entry name" value="Glyco_trans_10"/>
</dbReference>
<evidence type="ECO:0000256" key="1">
    <source>
        <dbReference type="ARBA" id="ARBA00008919"/>
    </source>
</evidence>
<dbReference type="EMBL" id="JAAMCP010000005">
    <property type="protein sequence ID" value="NTF37088.1"/>
    <property type="molecule type" value="Genomic_DNA"/>
</dbReference>
<dbReference type="InterPro" id="IPR038577">
    <property type="entry name" value="GT10-like_C_sf"/>
</dbReference>
<evidence type="ECO:0000313" key="6">
    <source>
        <dbReference type="EMBL" id="QTF99522.1"/>
    </source>
</evidence>
<evidence type="ECO:0000313" key="5">
    <source>
        <dbReference type="EMBL" id="NTF37088.1"/>
    </source>
</evidence>
<keyword evidence="2" id="KW-0328">Glycosyltransferase</keyword>
<keyword evidence="8" id="KW-1185">Reference proteome</keyword>
<dbReference type="EMBL" id="CP049206">
    <property type="protein sequence ID" value="QTF99522.1"/>
    <property type="molecule type" value="Genomic_DNA"/>
</dbReference>
<dbReference type="GO" id="GO:0008417">
    <property type="term" value="F:fucosyltransferase activity"/>
    <property type="evidence" value="ECO:0007669"/>
    <property type="project" value="InterPro"/>
</dbReference>
<dbReference type="KEGG" id="arui:G6M88_03490"/>
<dbReference type="RefSeq" id="WP_065697833.1">
    <property type="nucleotide sequence ID" value="NZ_CP049206.1"/>
</dbReference>
<gene>
    <name evidence="5" type="ORF">G6L72_10270</name>
    <name evidence="6" type="ORF">G6M88_03490</name>
</gene>
<dbReference type="PANTHER" id="PTHR11929:SF194">
    <property type="entry name" value="ALPHA-(1,3)-FUCOSYLTRANSFERASE 10"/>
    <property type="match status" value="1"/>
</dbReference>
<evidence type="ECO:0000256" key="3">
    <source>
        <dbReference type="ARBA" id="ARBA00022679"/>
    </source>
</evidence>
<dbReference type="Proteomes" id="UP000663912">
    <property type="component" value="Chromosome 1"/>
</dbReference>
<protein>
    <recommendedName>
        <fullName evidence="4">Fucosyltransferase C-terminal domain-containing protein</fullName>
    </recommendedName>
</protein>
<evidence type="ECO:0000313" key="8">
    <source>
        <dbReference type="Proteomes" id="UP000822331"/>
    </source>
</evidence>
<dbReference type="AlphaFoldDB" id="A0AAE7QZK5"/>
<comment type="similarity">
    <text evidence="1">Belongs to the glycosyltransferase 10 family.</text>
</comment>
<sequence>MTIKAGFISSAPGWHWIRQFPNSEPVWNGVEFSFEGDFADCDIVFVYDAIPDSVTERLVAKRCMFVASEPPSVKVYDTDFLSQFDCILTPDLQTPHRNRRTGPLGLPWLVGAYDADGGQSSHPMTYDDFRDYRPSKSKLISAVSSNKAFTPGHRLRLEFVEKLKSYFGDNIDVFGRNINGFSDKTEVLSAYHYHIAIENSAYPHYWTEKISDPLLTLTYPIYYGSQNIGDYLDNRSFTAIDINDPDSAISAIKKITDANIAEKSRIHLDEARETILKQYNIFNILSDYAQELCVSPTVKRILTAEKKYIKKKTRKDRIIKIARKIFR</sequence>
<proteinExistence type="inferred from homology"/>
<accession>A0AAE7QZK5</accession>
<dbReference type="SUPFAM" id="SSF53756">
    <property type="entry name" value="UDP-Glycosyltransferase/glycogen phosphorylase"/>
    <property type="match status" value="1"/>
</dbReference>
<reference evidence="5 8" key="1">
    <citation type="journal article" date="2020" name="Science">
        <title>Unexpected conservation and global transmission of agrobacterial virulence plasmids.</title>
        <authorList>
            <person name="Weisberg A.J."/>
            <person name="Davis E.W. 2nd"/>
            <person name="Tabima J."/>
            <person name="Belcher M.S."/>
            <person name="Miller M."/>
            <person name="Kuo C.H."/>
            <person name="Loper J.E."/>
            <person name="Grunwald N.J."/>
            <person name="Putnam M.L."/>
            <person name="Chang J.H."/>
        </authorList>
    </citation>
    <scope>NUCLEOTIDE SEQUENCE [LARGE SCALE GENOMIC DNA]</scope>
    <source>
        <strain evidence="5 8">A19/93</strain>
    </source>
</reference>
<dbReference type="InterPro" id="IPR055270">
    <property type="entry name" value="Glyco_tran_10_C"/>
</dbReference>
<dbReference type="Gene3D" id="3.40.50.11660">
    <property type="entry name" value="Glycosyl transferase family 10, C-terminal domain"/>
    <property type="match status" value="1"/>
</dbReference>
<organism evidence="6 7">
    <name type="scientific">Agrobacterium rubi</name>
    <dbReference type="NCBI Taxonomy" id="28099"/>
    <lineage>
        <taxon>Bacteria</taxon>
        <taxon>Pseudomonadati</taxon>
        <taxon>Pseudomonadota</taxon>
        <taxon>Alphaproteobacteria</taxon>
        <taxon>Hyphomicrobiales</taxon>
        <taxon>Rhizobiaceae</taxon>
        <taxon>Rhizobium/Agrobacterium group</taxon>
        <taxon>Agrobacterium</taxon>
    </lineage>
</organism>
<name>A0AAE7QZK5_9HYPH</name>
<evidence type="ECO:0000256" key="2">
    <source>
        <dbReference type="ARBA" id="ARBA00022676"/>
    </source>
</evidence>
<keyword evidence="3" id="KW-0808">Transferase</keyword>
<dbReference type="GO" id="GO:0016020">
    <property type="term" value="C:membrane"/>
    <property type="evidence" value="ECO:0007669"/>
    <property type="project" value="InterPro"/>
</dbReference>
<dbReference type="PANTHER" id="PTHR11929">
    <property type="entry name" value="ALPHA- 1,3 -FUCOSYLTRANSFERASE"/>
    <property type="match status" value="1"/>
</dbReference>
<feature type="domain" description="Fucosyltransferase C-terminal" evidence="4">
    <location>
        <begin position="134"/>
        <end position="241"/>
    </location>
</feature>